<reference evidence="3 4" key="1">
    <citation type="submission" date="2019-03" db="EMBL/GenBank/DDBJ databases">
        <title>Genome sequence of Thiobacillaceae bacterium LSR1, a sulfur-oxidizing bacterium isolated from freshwater sediment.</title>
        <authorList>
            <person name="Li S."/>
        </authorList>
    </citation>
    <scope>NUCLEOTIDE SEQUENCE [LARGE SCALE GENOMIC DNA]</scope>
    <source>
        <strain evidence="3 4">LSR1</strain>
    </source>
</reference>
<protein>
    <submittedName>
        <fullName evidence="3">DUF4139 domain-containing protein</fullName>
    </submittedName>
</protein>
<dbReference type="InterPro" id="IPR037291">
    <property type="entry name" value="DUF4139"/>
</dbReference>
<evidence type="ECO:0000259" key="2">
    <source>
        <dbReference type="Pfam" id="PF13598"/>
    </source>
</evidence>
<dbReference type="PANTHER" id="PTHR38075">
    <property type="entry name" value="DUF4139 DOMAIN-CONTAINING PROTEIN"/>
    <property type="match status" value="1"/>
</dbReference>
<organism evidence="3 4">
    <name type="scientific">Parasulfuritortus cantonensis</name>
    <dbReference type="NCBI Taxonomy" id="2528202"/>
    <lineage>
        <taxon>Bacteria</taxon>
        <taxon>Pseudomonadati</taxon>
        <taxon>Pseudomonadota</taxon>
        <taxon>Betaproteobacteria</taxon>
        <taxon>Nitrosomonadales</taxon>
        <taxon>Thiobacillaceae</taxon>
        <taxon>Parasulfuritortus</taxon>
    </lineage>
</organism>
<dbReference type="PANTHER" id="PTHR38075:SF1">
    <property type="entry name" value="DUF4139 DOMAIN-CONTAINING PROTEIN"/>
    <property type="match status" value="1"/>
</dbReference>
<dbReference type="Pfam" id="PF13598">
    <property type="entry name" value="DUF4139"/>
    <property type="match status" value="1"/>
</dbReference>
<gene>
    <name evidence="3" type="ORF">EZJ19_14050</name>
</gene>
<evidence type="ECO:0000313" key="4">
    <source>
        <dbReference type="Proteomes" id="UP000295443"/>
    </source>
</evidence>
<keyword evidence="1" id="KW-0732">Signal</keyword>
<keyword evidence="4" id="KW-1185">Reference proteome</keyword>
<feature type="signal peptide" evidence="1">
    <location>
        <begin position="1"/>
        <end position="18"/>
    </location>
</feature>
<dbReference type="AlphaFoldDB" id="A0A4R1B6V5"/>
<accession>A0A4R1B6V5</accession>
<name>A0A4R1B6V5_9PROT</name>
<dbReference type="OrthoDB" id="9808067at2"/>
<dbReference type="Proteomes" id="UP000295443">
    <property type="component" value="Unassembled WGS sequence"/>
</dbReference>
<evidence type="ECO:0000256" key="1">
    <source>
        <dbReference type="SAM" id="SignalP"/>
    </source>
</evidence>
<feature type="domain" description="DUF4139" evidence="2">
    <location>
        <begin position="179"/>
        <end position="470"/>
    </location>
</feature>
<dbReference type="RefSeq" id="WP_131448643.1">
    <property type="nucleotide sequence ID" value="NZ_SJZB01000049.1"/>
</dbReference>
<comment type="caution">
    <text evidence="3">The sequence shown here is derived from an EMBL/GenBank/DDBJ whole genome shotgun (WGS) entry which is preliminary data.</text>
</comment>
<evidence type="ECO:0000313" key="3">
    <source>
        <dbReference type="EMBL" id="TCJ11775.1"/>
    </source>
</evidence>
<dbReference type="EMBL" id="SJZB01000049">
    <property type="protein sequence ID" value="TCJ11775.1"/>
    <property type="molecule type" value="Genomic_DNA"/>
</dbReference>
<sequence length="470" mass="51891">MKSIALAILLGLASTAWGAERLATDKDQTGLAVTIYNGDLALVKDARKVRLEAGENQLAWRNVSARMQPETALLRSLDGKPLSLLEQNFDFDLLTPQKLLEKSVGEAVRVVKTHPTMGTDSYESATVLSANDGVVLQFKDRVETGVPGRLAFDHVPANLRDRPTLSMLLDAGKGGEQGLELSYLTGGLSWKADYVAELSGKEDSLDLNGWVTLTNVSGTAYHDAQLQLVAGEINRARPEVTPMKMMRDMVAMAAPTAAMQEESLLDYHLYTLERPTTILDNQTKQVALLSAQRVPASKEYLLQGAEYYYSGQYGELGRKLKPAIYLQFDNKGGQLGVPLPKGIVRVYKKDRAGRAQFVGEDRIDHTAKNETVRLRLGEAFDITADKKQTDYQKIAAGLRGGVYETAYQIEIRNAKNEPVEVKVAEPMPGEWQMVSESLKHDKDSAHTAVWRVPVAAEGKTVLSWRVRVKY</sequence>
<proteinExistence type="predicted"/>
<feature type="chain" id="PRO_5021012120" evidence="1">
    <location>
        <begin position="19"/>
        <end position="470"/>
    </location>
</feature>